<gene>
    <name evidence="1" type="ORF">VP1G_02396</name>
</gene>
<organism evidence="1 2">
    <name type="scientific">Cytospora mali</name>
    <name type="common">Apple Valsa canker fungus</name>
    <name type="synonym">Valsa mali</name>
    <dbReference type="NCBI Taxonomy" id="578113"/>
    <lineage>
        <taxon>Eukaryota</taxon>
        <taxon>Fungi</taxon>
        <taxon>Dikarya</taxon>
        <taxon>Ascomycota</taxon>
        <taxon>Pezizomycotina</taxon>
        <taxon>Sordariomycetes</taxon>
        <taxon>Sordariomycetidae</taxon>
        <taxon>Diaporthales</taxon>
        <taxon>Cytosporaceae</taxon>
        <taxon>Cytospora</taxon>
    </lineage>
</organism>
<evidence type="ECO:0000313" key="1">
    <source>
        <dbReference type="EMBL" id="KUI54955.1"/>
    </source>
</evidence>
<dbReference type="Proteomes" id="UP000078576">
    <property type="component" value="Unassembled WGS sequence"/>
</dbReference>
<dbReference type="OrthoDB" id="5262189at2759"/>
<dbReference type="EMBL" id="KN714677">
    <property type="protein sequence ID" value="KUI54955.1"/>
    <property type="molecule type" value="Genomic_DNA"/>
</dbReference>
<reference evidence="2" key="1">
    <citation type="submission" date="2014-12" db="EMBL/GenBank/DDBJ databases">
        <title>Genome Sequence of Valsa Canker Pathogens Uncovers a Specific Adaption of Colonization on Woody Bark.</title>
        <authorList>
            <person name="Yin Z."/>
            <person name="Liu H."/>
            <person name="Gao X."/>
            <person name="Li Z."/>
            <person name="Song N."/>
            <person name="Ke X."/>
            <person name="Dai Q."/>
            <person name="Wu Y."/>
            <person name="Sun Y."/>
            <person name="Xu J.-R."/>
            <person name="Kang Z.K."/>
            <person name="Wang L."/>
            <person name="Huang L."/>
        </authorList>
    </citation>
    <scope>NUCLEOTIDE SEQUENCE [LARGE SCALE GENOMIC DNA]</scope>
    <source>
        <strain evidence="2">SXYL134</strain>
    </source>
</reference>
<protein>
    <submittedName>
        <fullName evidence="1">Uncharacterized protein</fullName>
    </submittedName>
</protein>
<keyword evidence="2" id="KW-1185">Reference proteome</keyword>
<evidence type="ECO:0000313" key="2">
    <source>
        <dbReference type="Proteomes" id="UP000078576"/>
    </source>
</evidence>
<proteinExistence type="predicted"/>
<dbReference type="AlphaFoldDB" id="A0A194UTD4"/>
<accession>A0A194UTD4</accession>
<name>A0A194UTD4_CYTMA</name>
<sequence>MHRFKPIIKRKEAVGAFGKEMVEQGEETAMFDRIWKEGDKWRPESAEMCEVPSDDKNTSTFHGFLPRHNRPNRAGLSHLGYDYIYYLERDGKSYTAEDVPDRLWNESRTSDLEFVSSTGEKRIVDIQLSIENVTLTKELRRTKPLRKKLEENAAANSKQAPYQGAFQRSWFRSPWSCKLYAEDVDADVAPEFDNLGEVVEEEDNEWVEGDPEPPVSDNSDWAEVAAIAVDGARFLSPFLDRTAKLDKNYPMIESFVQDNEAEIQDFKTIVASACHFVKKPLEYRNLIAGNSLPDKIDLT</sequence>